<sequence length="98" mass="9057">MSNQILVLALVSIALFVMVSADTKAVAEAPAPVNAVGKAAGAPSTGNGGTVESPVGSAGSGVGVAAATGQPPNSNGATTVGVSSAIAGAAAIAGYFVF</sequence>
<evidence type="ECO:0000313" key="4">
    <source>
        <dbReference type="Proteomes" id="UP001165190"/>
    </source>
</evidence>
<keyword evidence="4" id="KW-1185">Reference proteome</keyword>
<accession>A0A9W7IRD6</accession>
<reference evidence="3" key="1">
    <citation type="submission" date="2023-05" db="EMBL/GenBank/DDBJ databases">
        <title>Genome and transcriptome analyses reveal genes involved in the formation of fine ridges on petal epidermal cells in Hibiscus trionum.</title>
        <authorList>
            <person name="Koshimizu S."/>
            <person name="Masuda S."/>
            <person name="Ishii T."/>
            <person name="Shirasu K."/>
            <person name="Hoshino A."/>
            <person name="Arita M."/>
        </authorList>
    </citation>
    <scope>NUCLEOTIDE SEQUENCE</scope>
    <source>
        <strain evidence="3">Hamamatsu line</strain>
    </source>
</reference>
<feature type="signal peptide" evidence="2">
    <location>
        <begin position="1"/>
        <end position="21"/>
    </location>
</feature>
<name>A0A9W7IRD6_HIBTR</name>
<dbReference type="Proteomes" id="UP001165190">
    <property type="component" value="Unassembled WGS sequence"/>
</dbReference>
<feature type="region of interest" description="Disordered" evidence="1">
    <location>
        <begin position="37"/>
        <end position="76"/>
    </location>
</feature>
<keyword evidence="2" id="KW-0732">Signal</keyword>
<evidence type="ECO:0000256" key="2">
    <source>
        <dbReference type="SAM" id="SignalP"/>
    </source>
</evidence>
<proteinExistence type="predicted"/>
<organism evidence="3 4">
    <name type="scientific">Hibiscus trionum</name>
    <name type="common">Flower of an hour</name>
    <dbReference type="NCBI Taxonomy" id="183268"/>
    <lineage>
        <taxon>Eukaryota</taxon>
        <taxon>Viridiplantae</taxon>
        <taxon>Streptophyta</taxon>
        <taxon>Embryophyta</taxon>
        <taxon>Tracheophyta</taxon>
        <taxon>Spermatophyta</taxon>
        <taxon>Magnoliopsida</taxon>
        <taxon>eudicotyledons</taxon>
        <taxon>Gunneridae</taxon>
        <taxon>Pentapetalae</taxon>
        <taxon>rosids</taxon>
        <taxon>malvids</taxon>
        <taxon>Malvales</taxon>
        <taxon>Malvaceae</taxon>
        <taxon>Malvoideae</taxon>
        <taxon>Hibiscus</taxon>
    </lineage>
</organism>
<evidence type="ECO:0000256" key="1">
    <source>
        <dbReference type="SAM" id="MobiDB-lite"/>
    </source>
</evidence>
<dbReference type="AlphaFoldDB" id="A0A9W7IRD6"/>
<comment type="caution">
    <text evidence="3">The sequence shown here is derived from an EMBL/GenBank/DDBJ whole genome shotgun (WGS) entry which is preliminary data.</text>
</comment>
<dbReference type="EMBL" id="BSYR01000035">
    <property type="protein sequence ID" value="GMI99761.1"/>
    <property type="molecule type" value="Genomic_DNA"/>
</dbReference>
<gene>
    <name evidence="3" type="ORF">HRI_003645400</name>
</gene>
<evidence type="ECO:0008006" key="5">
    <source>
        <dbReference type="Google" id="ProtNLM"/>
    </source>
</evidence>
<evidence type="ECO:0000313" key="3">
    <source>
        <dbReference type="EMBL" id="GMI99761.1"/>
    </source>
</evidence>
<protein>
    <recommendedName>
        <fullName evidence="5">Anther-specific protein BCP1-like</fullName>
    </recommendedName>
</protein>
<feature type="chain" id="PRO_5040938996" description="Anther-specific protein BCP1-like" evidence="2">
    <location>
        <begin position="22"/>
        <end position="98"/>
    </location>
</feature>